<keyword evidence="1" id="KW-0472">Membrane</keyword>
<dbReference type="EMBL" id="JAACVF010000101">
    <property type="protein sequence ID" value="NCN65225.1"/>
    <property type="molecule type" value="Genomic_DNA"/>
</dbReference>
<keyword evidence="1" id="KW-0812">Transmembrane</keyword>
<feature type="transmembrane region" description="Helical" evidence="1">
    <location>
        <begin position="12"/>
        <end position="29"/>
    </location>
</feature>
<protein>
    <submittedName>
        <fullName evidence="2">Uncharacterized protein</fullName>
    </submittedName>
</protein>
<evidence type="ECO:0000313" key="3">
    <source>
        <dbReference type="EMBL" id="NCS91212.1"/>
    </source>
</evidence>
<accession>A0A8J7YWF3</accession>
<organism evidence="2 4">
    <name type="scientific">Candidatus Altarchaeum hamiconexum</name>
    <dbReference type="NCBI Taxonomy" id="1803513"/>
    <lineage>
        <taxon>Archaea</taxon>
        <taxon>Candidatus Altarchaeota</taxon>
        <taxon>Candidatus Altiarchaeia</taxon>
        <taxon>Candidatus Altarchaeales</taxon>
        <taxon>Candidatus Altarchaeaceae</taxon>
        <taxon>Candidatus Altarchaeum</taxon>
    </lineage>
</organism>
<sequence>MVKNYNQGIKKILVYSVLLAITTLIYLYFEKFWEFMSKISFLNVNIVIPITNFVTSKGEGIIITALLSVGLIIAVILLYLIARQILKIIGEKNKV</sequence>
<comment type="caution">
    <text evidence="2">The sequence shown here is derived from an EMBL/GenBank/DDBJ whole genome shotgun (WGS) entry which is preliminary data.</text>
</comment>
<evidence type="ECO:0000313" key="4">
    <source>
        <dbReference type="Proteomes" id="UP000768163"/>
    </source>
</evidence>
<keyword evidence="1" id="KW-1133">Transmembrane helix</keyword>
<evidence type="ECO:0000256" key="1">
    <source>
        <dbReference type="SAM" id="Phobius"/>
    </source>
</evidence>
<gene>
    <name evidence="3" type="ORF">GW779_02150</name>
    <name evidence="2" type="ORF">GW910_04065</name>
</gene>
<proteinExistence type="predicted"/>
<reference evidence="2" key="1">
    <citation type="submission" date="2019-11" db="EMBL/GenBank/DDBJ databases">
        <title>Lipid analysis of CO2-rich subsurface aquifers suggests an autotrophy-based deep biosphere with lysolipids enriched in CPR bacteria.</title>
        <authorList>
            <person name="Probst A.J."/>
            <person name="Elling F.J."/>
            <person name="Castelle C.J."/>
            <person name="Zhu Q."/>
            <person name="Elvert M."/>
            <person name="Birarda G."/>
            <person name="Holman H.-Y."/>
            <person name="Lane K.R."/>
            <person name="Ladd B."/>
            <person name="Ryan M.C."/>
            <person name="Woyke T."/>
            <person name="Hinrichs K.-U."/>
            <person name="Banfield J.F."/>
        </authorList>
    </citation>
    <scope>NUCLEOTIDE SEQUENCE</scope>
    <source>
        <strain evidence="2">CG_2015-01_33_1645</strain>
        <strain evidence="3">CG_2015-04_33_537</strain>
    </source>
</reference>
<dbReference type="Proteomes" id="UP000738826">
    <property type="component" value="Unassembled WGS sequence"/>
</dbReference>
<dbReference type="EMBL" id="JAACQH010000038">
    <property type="protein sequence ID" value="NCS91212.1"/>
    <property type="molecule type" value="Genomic_DNA"/>
</dbReference>
<feature type="transmembrane region" description="Helical" evidence="1">
    <location>
        <begin position="61"/>
        <end position="82"/>
    </location>
</feature>
<name>A0A8J7YWF3_9ARCH</name>
<evidence type="ECO:0000313" key="2">
    <source>
        <dbReference type="EMBL" id="NCN65225.1"/>
    </source>
</evidence>
<dbReference type="AlphaFoldDB" id="A0A8J7YWF3"/>
<dbReference type="Proteomes" id="UP000768163">
    <property type="component" value="Unassembled WGS sequence"/>
</dbReference>